<keyword evidence="3" id="KW-1185">Reference proteome</keyword>
<sequence>MADSEEERLFRLYKEQAEGVGPILAKTLQDSLKLRGKSLEKLEAEIKEQLASLKTDEKVLLHVLEKQFGEEGSPSTEPFARRGEGVPEEYFSAATTR</sequence>
<evidence type="ECO:0000256" key="1">
    <source>
        <dbReference type="SAM" id="MobiDB-lite"/>
    </source>
</evidence>
<gene>
    <name evidence="2" type="ORF">A3770_03p25710</name>
</gene>
<dbReference type="Proteomes" id="UP000316726">
    <property type="component" value="Chromosome 3"/>
</dbReference>
<organism evidence="2 3">
    <name type="scientific">Chloropicon primus</name>
    <dbReference type="NCBI Taxonomy" id="1764295"/>
    <lineage>
        <taxon>Eukaryota</taxon>
        <taxon>Viridiplantae</taxon>
        <taxon>Chlorophyta</taxon>
        <taxon>Chloropicophyceae</taxon>
        <taxon>Chloropicales</taxon>
        <taxon>Chloropicaceae</taxon>
        <taxon>Chloropicon</taxon>
    </lineage>
</organism>
<evidence type="ECO:0000313" key="3">
    <source>
        <dbReference type="Proteomes" id="UP000316726"/>
    </source>
</evidence>
<proteinExistence type="predicted"/>
<protein>
    <submittedName>
        <fullName evidence="2">Uncharacterized protein</fullName>
    </submittedName>
</protein>
<reference evidence="2 3" key="1">
    <citation type="submission" date="2018-07" db="EMBL/GenBank/DDBJ databases">
        <title>The complete nuclear genome of the prasinophyte Chloropicon primus (CCMP1205).</title>
        <authorList>
            <person name="Pombert J.-F."/>
            <person name="Otis C."/>
            <person name="Turmel M."/>
            <person name="Lemieux C."/>
        </authorList>
    </citation>
    <scope>NUCLEOTIDE SEQUENCE [LARGE SCALE GENOMIC DNA]</scope>
    <source>
        <strain evidence="2 3">CCMP1205</strain>
    </source>
</reference>
<feature type="region of interest" description="Disordered" evidence="1">
    <location>
        <begin position="69"/>
        <end position="97"/>
    </location>
</feature>
<name>A0A5B8MHX6_9CHLO</name>
<accession>A0A5B8MHX6</accession>
<dbReference type="EMBL" id="CP031036">
    <property type="protein sequence ID" value="QDZ20053.1"/>
    <property type="molecule type" value="Genomic_DNA"/>
</dbReference>
<dbReference type="AlphaFoldDB" id="A0A5B8MHX6"/>
<evidence type="ECO:0000313" key="2">
    <source>
        <dbReference type="EMBL" id="QDZ20053.1"/>
    </source>
</evidence>